<dbReference type="PANTHER" id="PTHR16222:SF12">
    <property type="entry name" value="ADP-RIBOSYLGLYCOHYDROLASE-RELATED"/>
    <property type="match status" value="1"/>
</dbReference>
<protein>
    <submittedName>
        <fullName evidence="2">ADP-ribosylglycohydrolase family protein</fullName>
    </submittedName>
</protein>
<comment type="caution">
    <text evidence="2">The sequence shown here is derived from an EMBL/GenBank/DDBJ whole genome shotgun (WGS) entry which is preliminary data.</text>
</comment>
<dbReference type="EMBL" id="JAKFHA010000031">
    <property type="protein sequence ID" value="MCF2532215.1"/>
    <property type="molecule type" value="Genomic_DNA"/>
</dbReference>
<feature type="binding site" evidence="1">
    <location>
        <position position="45"/>
    </location>
    <ligand>
        <name>Mg(2+)</name>
        <dbReference type="ChEBI" id="CHEBI:18420"/>
        <label>1</label>
    </ligand>
</feature>
<feature type="binding site" evidence="1">
    <location>
        <position position="288"/>
    </location>
    <ligand>
        <name>Mg(2+)</name>
        <dbReference type="ChEBI" id="CHEBI:18420"/>
        <label>1</label>
    </ligand>
</feature>
<name>A0AA41U3V3_9ACTN</name>
<keyword evidence="1" id="KW-0460">Magnesium</keyword>
<reference evidence="2" key="1">
    <citation type="submission" date="2022-01" db="EMBL/GenBank/DDBJ databases">
        <title>Genome-Based Taxonomic Classification of the Phylum Actinobacteria.</title>
        <authorList>
            <person name="Gao Y."/>
        </authorList>
    </citation>
    <scope>NUCLEOTIDE SEQUENCE</scope>
    <source>
        <strain evidence="2">KLBMP 8922</strain>
    </source>
</reference>
<organism evidence="2 3">
    <name type="scientific">Yinghuangia soli</name>
    <dbReference type="NCBI Taxonomy" id="2908204"/>
    <lineage>
        <taxon>Bacteria</taxon>
        <taxon>Bacillati</taxon>
        <taxon>Actinomycetota</taxon>
        <taxon>Actinomycetes</taxon>
        <taxon>Kitasatosporales</taxon>
        <taxon>Streptomycetaceae</taxon>
        <taxon>Yinghuangia</taxon>
    </lineage>
</organism>
<sequence length="330" mass="34997">MFGLAYGDALGAPTEFLGYAEIMRRHDLPGPRELDLRGGVAMVTDDTQMALAVADALGSALEDGHALTPERLTPRLRGRFLAWWDSPDNNRAPGNTCMRACAALAEGVHWDYATVRGSKGCGANMRVTPVALQHGLGEADRCAAAQLQAALTHGHPTALAASDLTAAAVHAMAAGVAPKDLPAYLRAHAEGQRRVYHGDWLGDRLWRGPFGTTPEDFIARGWEECLEVLARLDAALLVPDRRSDPCNATGEGWIAEEALATGLLCFLLYPDEPVDAIARAAATSGDSDSIAALAGAFAGAVHGMGGWPGPWAQVIEYREELERLSGALAR</sequence>
<dbReference type="PANTHER" id="PTHR16222">
    <property type="entry name" value="ADP-RIBOSYLGLYCOHYDROLASE"/>
    <property type="match status" value="1"/>
</dbReference>
<dbReference type="InterPro" id="IPR005502">
    <property type="entry name" value="Ribosyl_crysJ1"/>
</dbReference>
<feature type="binding site" evidence="1">
    <location>
        <position position="46"/>
    </location>
    <ligand>
        <name>Mg(2+)</name>
        <dbReference type="ChEBI" id="CHEBI:18420"/>
        <label>1</label>
    </ligand>
</feature>
<dbReference type="Gene3D" id="1.10.4080.10">
    <property type="entry name" value="ADP-ribosylation/Crystallin J1"/>
    <property type="match status" value="1"/>
</dbReference>
<keyword evidence="1" id="KW-0479">Metal-binding</keyword>
<accession>A0AA41U3V3</accession>
<dbReference type="SUPFAM" id="SSF101478">
    <property type="entry name" value="ADP-ribosylglycohydrolase"/>
    <property type="match status" value="1"/>
</dbReference>
<dbReference type="GO" id="GO:0046872">
    <property type="term" value="F:metal ion binding"/>
    <property type="evidence" value="ECO:0007669"/>
    <property type="project" value="UniProtKB-KW"/>
</dbReference>
<dbReference type="AlphaFoldDB" id="A0AA41U3V3"/>
<dbReference type="InterPro" id="IPR036705">
    <property type="entry name" value="Ribosyl_crysJ1_sf"/>
</dbReference>
<feature type="binding site" evidence="1">
    <location>
        <position position="289"/>
    </location>
    <ligand>
        <name>Mg(2+)</name>
        <dbReference type="ChEBI" id="CHEBI:18420"/>
        <label>1</label>
    </ligand>
</feature>
<keyword evidence="3" id="KW-1185">Reference proteome</keyword>
<dbReference type="Proteomes" id="UP001165378">
    <property type="component" value="Unassembled WGS sequence"/>
</dbReference>
<feature type="binding site" evidence="1">
    <location>
        <position position="44"/>
    </location>
    <ligand>
        <name>Mg(2+)</name>
        <dbReference type="ChEBI" id="CHEBI:18420"/>
        <label>1</label>
    </ligand>
</feature>
<dbReference type="Pfam" id="PF03747">
    <property type="entry name" value="ADP_ribosyl_GH"/>
    <property type="match status" value="1"/>
</dbReference>
<comment type="cofactor">
    <cofactor evidence="1">
        <name>Mg(2+)</name>
        <dbReference type="ChEBI" id="CHEBI:18420"/>
    </cofactor>
    <text evidence="1">Binds 2 magnesium ions per subunit.</text>
</comment>
<proteinExistence type="predicted"/>
<feature type="binding site" evidence="1">
    <location>
        <position position="286"/>
    </location>
    <ligand>
        <name>Mg(2+)</name>
        <dbReference type="ChEBI" id="CHEBI:18420"/>
        <label>1</label>
    </ligand>
</feature>
<dbReference type="RefSeq" id="WP_235057045.1">
    <property type="nucleotide sequence ID" value="NZ_JAKFHA010000031.1"/>
</dbReference>
<dbReference type="InterPro" id="IPR050792">
    <property type="entry name" value="ADP-ribosylglycohydrolase"/>
</dbReference>
<gene>
    <name evidence="2" type="ORF">LZ495_34050</name>
</gene>
<evidence type="ECO:0000256" key="1">
    <source>
        <dbReference type="PIRSR" id="PIRSR605502-1"/>
    </source>
</evidence>
<evidence type="ECO:0000313" key="3">
    <source>
        <dbReference type="Proteomes" id="UP001165378"/>
    </source>
</evidence>
<evidence type="ECO:0000313" key="2">
    <source>
        <dbReference type="EMBL" id="MCF2532215.1"/>
    </source>
</evidence>